<evidence type="ECO:0000313" key="3">
    <source>
        <dbReference type="Proteomes" id="UP001165586"/>
    </source>
</evidence>
<dbReference type="RefSeq" id="WP_259539443.1">
    <property type="nucleotide sequence ID" value="NZ_JANLCJ010000004.1"/>
</dbReference>
<evidence type="ECO:0000256" key="1">
    <source>
        <dbReference type="SAM" id="Phobius"/>
    </source>
</evidence>
<accession>A0ABT2H3S0</accession>
<dbReference type="EMBL" id="JANLCJ010000004">
    <property type="protein sequence ID" value="MCS5734580.1"/>
    <property type="molecule type" value="Genomic_DNA"/>
</dbReference>
<dbReference type="NCBIfam" id="TIGR01167">
    <property type="entry name" value="LPXTG_anchor"/>
    <property type="match status" value="1"/>
</dbReference>
<keyword evidence="1" id="KW-1133">Transmembrane helix</keyword>
<reference evidence="2" key="1">
    <citation type="submission" date="2022-08" db="EMBL/GenBank/DDBJ databases">
        <authorList>
            <person name="Deng Y."/>
            <person name="Han X.-F."/>
            <person name="Zhang Y.-Q."/>
        </authorList>
    </citation>
    <scope>NUCLEOTIDE SEQUENCE</scope>
    <source>
        <strain evidence="2">CPCC 203386</strain>
    </source>
</reference>
<proteinExistence type="predicted"/>
<dbReference type="Proteomes" id="UP001165586">
    <property type="component" value="Unassembled WGS sequence"/>
</dbReference>
<protein>
    <submittedName>
        <fullName evidence="2">LPXTG cell wall anchor domain-containing protein</fullName>
    </submittedName>
</protein>
<sequence>MTLSYDVATAPAALAATGANGQLALIIGGIAVAALIVGGIVLFVMRRRRSGGN</sequence>
<keyword evidence="3" id="KW-1185">Reference proteome</keyword>
<gene>
    <name evidence="2" type="ORF">N1032_12615</name>
</gene>
<keyword evidence="1" id="KW-0472">Membrane</keyword>
<feature type="transmembrane region" description="Helical" evidence="1">
    <location>
        <begin position="23"/>
        <end position="45"/>
    </location>
</feature>
<comment type="caution">
    <text evidence="2">The sequence shown here is derived from an EMBL/GenBank/DDBJ whole genome shotgun (WGS) entry which is preliminary data.</text>
</comment>
<name>A0ABT2H3S0_9MICO</name>
<evidence type="ECO:0000313" key="2">
    <source>
        <dbReference type="EMBL" id="MCS5734580.1"/>
    </source>
</evidence>
<keyword evidence="1" id="KW-0812">Transmembrane</keyword>
<organism evidence="2 3">
    <name type="scientific">Herbiconiux daphne</name>
    <dbReference type="NCBI Taxonomy" id="2970914"/>
    <lineage>
        <taxon>Bacteria</taxon>
        <taxon>Bacillati</taxon>
        <taxon>Actinomycetota</taxon>
        <taxon>Actinomycetes</taxon>
        <taxon>Micrococcales</taxon>
        <taxon>Microbacteriaceae</taxon>
        <taxon>Herbiconiux</taxon>
    </lineage>
</organism>